<feature type="domain" description="DUF83" evidence="8">
    <location>
        <begin position="159"/>
        <end position="271"/>
    </location>
</feature>
<protein>
    <recommendedName>
        <fullName evidence="8">DUF83 domain-containing protein</fullName>
    </recommendedName>
</protein>
<evidence type="ECO:0000256" key="1">
    <source>
        <dbReference type="ARBA" id="ARBA00001966"/>
    </source>
</evidence>
<keyword evidence="7" id="KW-1133">Transmembrane helix</keyword>
<feature type="transmembrane region" description="Helical" evidence="7">
    <location>
        <begin position="66"/>
        <end position="87"/>
    </location>
</feature>
<comment type="caution">
    <text evidence="9">The sequence shown here is derived from an EMBL/GenBank/DDBJ whole genome shotgun (WGS) entry which is preliminary data.</text>
</comment>
<dbReference type="GO" id="GO:0004518">
    <property type="term" value="F:nuclease activity"/>
    <property type="evidence" value="ECO:0007669"/>
    <property type="project" value="UniProtKB-KW"/>
</dbReference>
<dbReference type="EMBL" id="MIYV01000021">
    <property type="protein sequence ID" value="OIR10839.1"/>
    <property type="molecule type" value="Genomic_DNA"/>
</dbReference>
<evidence type="ECO:0000256" key="2">
    <source>
        <dbReference type="ARBA" id="ARBA00022722"/>
    </source>
</evidence>
<dbReference type="GO" id="GO:0016787">
    <property type="term" value="F:hydrolase activity"/>
    <property type="evidence" value="ECO:0007669"/>
    <property type="project" value="UniProtKB-KW"/>
</dbReference>
<gene>
    <name evidence="9" type="ORF">BEU03_00720</name>
</gene>
<sequence>MSKHIISASEMERYGYCPLSWHLDLKGIDAEGEEVISGVEKHKEIGTSLTNLLVEEKKSRETSSTLLTVVGMIMAVVTIALVILWISTDSLRVNLGVILLIIGIGWMLVASFFLYKLLVSTEKIDKLRDDYKLGEETIETPDGLTDETPILKSSNYNLAGRPDFIIKKGEDRIPVEIKTGRPPKAPFFSHVLQIGAYCLLTEETFGQKPPLGQIRYGFDNKPHEIIWDSKLKNIVIDKLEEMNDILSGKMEAHRNHKRAGKCNSCSRRKNCPERLEYNS</sequence>
<evidence type="ECO:0000256" key="5">
    <source>
        <dbReference type="ARBA" id="ARBA00023004"/>
    </source>
</evidence>
<organism evidence="9 10">
    <name type="scientific">Marine Group III euryarchaeote CG-Epi6</name>
    <dbReference type="NCBI Taxonomy" id="1889000"/>
    <lineage>
        <taxon>Archaea</taxon>
        <taxon>Methanobacteriati</taxon>
        <taxon>Thermoplasmatota</taxon>
        <taxon>Thermoplasmata</taxon>
        <taxon>Candidatus Thermoprofundales</taxon>
    </lineage>
</organism>
<evidence type="ECO:0000313" key="9">
    <source>
        <dbReference type="EMBL" id="OIR10839.1"/>
    </source>
</evidence>
<accession>A0A1J5SQV3</accession>
<dbReference type="InterPro" id="IPR022765">
    <property type="entry name" value="Dna2/Cas4_DUF83"/>
</dbReference>
<dbReference type="Gene3D" id="3.90.320.10">
    <property type="match status" value="1"/>
</dbReference>
<dbReference type="Proteomes" id="UP000183403">
    <property type="component" value="Unassembled WGS sequence"/>
</dbReference>
<keyword evidence="7" id="KW-0472">Membrane</keyword>
<dbReference type="InterPro" id="IPR011604">
    <property type="entry name" value="PDDEXK-like_dom_sf"/>
</dbReference>
<reference evidence="9 10" key="1">
    <citation type="submission" date="2016-08" db="EMBL/GenBank/DDBJ databases">
        <title>New Insights into Marine Group III Euryarchaeota, from dark to light.</title>
        <authorList>
            <person name="Haro-Moreno J.M."/>
            <person name="Rodriguez-Valera F."/>
            <person name="Lopez-Garcia P."/>
            <person name="Moreira D."/>
            <person name="Martin-Cuadrado A.B."/>
        </authorList>
    </citation>
    <scope>NUCLEOTIDE SEQUENCE [LARGE SCALE GENOMIC DNA]</scope>
    <source>
        <strain evidence="9">CG-Epi6</strain>
    </source>
</reference>
<evidence type="ECO:0000256" key="4">
    <source>
        <dbReference type="ARBA" id="ARBA00022801"/>
    </source>
</evidence>
<dbReference type="AlphaFoldDB" id="A0A1J5SQV3"/>
<keyword evidence="5" id="KW-0408">Iron</keyword>
<evidence type="ECO:0000259" key="8">
    <source>
        <dbReference type="Pfam" id="PF01930"/>
    </source>
</evidence>
<keyword evidence="2" id="KW-0540">Nuclease</keyword>
<feature type="transmembrane region" description="Helical" evidence="7">
    <location>
        <begin position="93"/>
        <end position="118"/>
    </location>
</feature>
<dbReference type="GO" id="GO:0051536">
    <property type="term" value="F:iron-sulfur cluster binding"/>
    <property type="evidence" value="ECO:0007669"/>
    <property type="project" value="UniProtKB-KW"/>
</dbReference>
<dbReference type="InterPro" id="IPR051827">
    <property type="entry name" value="Cas4_exonuclease"/>
</dbReference>
<evidence type="ECO:0000256" key="7">
    <source>
        <dbReference type="SAM" id="Phobius"/>
    </source>
</evidence>
<keyword evidence="6" id="KW-0411">Iron-sulfur</keyword>
<dbReference type="GO" id="GO:0046872">
    <property type="term" value="F:metal ion binding"/>
    <property type="evidence" value="ECO:0007669"/>
    <property type="project" value="UniProtKB-KW"/>
</dbReference>
<proteinExistence type="predicted"/>
<dbReference type="PANTHER" id="PTHR36531:SF6">
    <property type="entry name" value="DNA REPLICATION ATP-DEPENDENT HELICASE_NUCLEASE DNA2"/>
    <property type="match status" value="1"/>
</dbReference>
<keyword evidence="3" id="KW-0479">Metal-binding</keyword>
<comment type="cofactor">
    <cofactor evidence="1">
        <name>[4Fe-4S] cluster</name>
        <dbReference type="ChEBI" id="CHEBI:49883"/>
    </cofactor>
</comment>
<dbReference type="Pfam" id="PF01930">
    <property type="entry name" value="Cas_Cas4"/>
    <property type="match status" value="1"/>
</dbReference>
<evidence type="ECO:0000256" key="6">
    <source>
        <dbReference type="ARBA" id="ARBA00023014"/>
    </source>
</evidence>
<keyword evidence="4" id="KW-0378">Hydrolase</keyword>
<evidence type="ECO:0000256" key="3">
    <source>
        <dbReference type="ARBA" id="ARBA00022723"/>
    </source>
</evidence>
<name>A0A1J5SQV3_9ARCH</name>
<evidence type="ECO:0000313" key="10">
    <source>
        <dbReference type="Proteomes" id="UP000183403"/>
    </source>
</evidence>
<keyword evidence="7" id="KW-0812">Transmembrane</keyword>
<dbReference type="PANTHER" id="PTHR36531">
    <property type="entry name" value="CRISPR-ASSOCIATED EXONUCLEASE CAS4"/>
    <property type="match status" value="1"/>
</dbReference>